<keyword evidence="1" id="KW-0812">Transmembrane</keyword>
<keyword evidence="1" id="KW-1133">Transmembrane helix</keyword>
<evidence type="ECO:0000313" key="3">
    <source>
        <dbReference type="Proteomes" id="UP000179047"/>
    </source>
</evidence>
<keyword evidence="1" id="KW-0472">Membrane</keyword>
<comment type="caution">
    <text evidence="2">The sequence shown here is derived from an EMBL/GenBank/DDBJ whole genome shotgun (WGS) entry which is preliminary data.</text>
</comment>
<dbReference type="Proteomes" id="UP000179047">
    <property type="component" value="Unassembled WGS sequence"/>
</dbReference>
<reference evidence="2 3" key="1">
    <citation type="journal article" date="2016" name="Nat. Commun.">
        <title>Thousands of microbial genomes shed light on interconnected biogeochemical processes in an aquifer system.</title>
        <authorList>
            <person name="Anantharaman K."/>
            <person name="Brown C.T."/>
            <person name="Hug L.A."/>
            <person name="Sharon I."/>
            <person name="Castelle C.J."/>
            <person name="Probst A.J."/>
            <person name="Thomas B.C."/>
            <person name="Singh A."/>
            <person name="Wilkins M.J."/>
            <person name="Karaoz U."/>
            <person name="Brodie E.L."/>
            <person name="Williams K.H."/>
            <person name="Hubbard S.S."/>
            <person name="Banfield J.F."/>
        </authorList>
    </citation>
    <scope>NUCLEOTIDE SEQUENCE [LARGE SCALE GENOMIC DNA]</scope>
</reference>
<evidence type="ECO:0000256" key="1">
    <source>
        <dbReference type="SAM" id="Phobius"/>
    </source>
</evidence>
<evidence type="ECO:0000313" key="2">
    <source>
        <dbReference type="EMBL" id="OGN28173.1"/>
    </source>
</evidence>
<dbReference type="EMBL" id="MGKP01000023">
    <property type="protein sequence ID" value="OGN28173.1"/>
    <property type="molecule type" value="Genomic_DNA"/>
</dbReference>
<protein>
    <submittedName>
        <fullName evidence="2">Uncharacterized protein</fullName>
    </submittedName>
</protein>
<dbReference type="AlphaFoldDB" id="A0A1F8GS26"/>
<name>A0A1F8GS26_9BACT</name>
<feature type="transmembrane region" description="Helical" evidence="1">
    <location>
        <begin position="78"/>
        <end position="97"/>
    </location>
</feature>
<feature type="transmembrane region" description="Helical" evidence="1">
    <location>
        <begin position="25"/>
        <end position="47"/>
    </location>
</feature>
<organism evidence="2 3">
    <name type="scientific">Candidatus Yanofskybacteria bacterium RIFCSPLOWO2_01_FULL_49_25</name>
    <dbReference type="NCBI Taxonomy" id="1802701"/>
    <lineage>
        <taxon>Bacteria</taxon>
        <taxon>Candidatus Yanofskyibacteriota</taxon>
    </lineage>
</organism>
<dbReference type="STRING" id="1802701.A3A33_02350"/>
<accession>A0A1F8GS26</accession>
<gene>
    <name evidence="2" type="ORF">A3A33_02350</name>
</gene>
<sequence length="106" mass="12611">MIFLLHLILILCIYLSPFILDWRIILVFVALYYIQLVVFGNCILTIWQFREEARDTTFYSHVFELLGFSPNKRTVRLVVDYVIPWAIVIIALLWQVFGRHSVFLGF</sequence>
<proteinExistence type="predicted"/>